<dbReference type="PANTHER" id="PTHR13382:SF20">
    <property type="entry name" value="F-BOX PROTEIN SKIP14-LIKE"/>
    <property type="match status" value="1"/>
</dbReference>
<dbReference type="EMBL" id="JABFAD010000001">
    <property type="protein sequence ID" value="MBA0791543.1"/>
    <property type="molecule type" value="Genomic_DNA"/>
</dbReference>
<dbReference type="SUPFAM" id="SSF52047">
    <property type="entry name" value="RNI-like"/>
    <property type="match status" value="1"/>
</dbReference>
<dbReference type="SUPFAM" id="SSF81383">
    <property type="entry name" value="F-box domain"/>
    <property type="match status" value="1"/>
</dbReference>
<dbReference type="GO" id="GO:0005737">
    <property type="term" value="C:cytoplasm"/>
    <property type="evidence" value="ECO:0007669"/>
    <property type="project" value="TreeGrafter"/>
</dbReference>
<dbReference type="OrthoDB" id="10044893at2759"/>
<proteinExistence type="predicted"/>
<accession>A0A7J9G1Y3</accession>
<dbReference type="AlphaFoldDB" id="A0A7J9G1Y3"/>
<dbReference type="InterPro" id="IPR036047">
    <property type="entry name" value="F-box-like_dom_sf"/>
</dbReference>
<dbReference type="PANTHER" id="PTHR13382">
    <property type="entry name" value="MITOCHONDRIAL ATP SYNTHASE COUPLING FACTOR B"/>
    <property type="match status" value="1"/>
</dbReference>
<sequence>MALNWDDFENSWSFWSCSWDTEISSGNTESKGFYEAVNDDIIDRLPEDPFGMEIRSTFAAAITGWFQDFENDLWSDFCMFGMEDYAEKQIVDQQQMFKGLNWVCNGTMSLKPDESISSFYGDQSSFFKGVNWVCNNFEINETSNPDFNGFEIDNGGSFVTNDEGKGLKDSKEVICNDNGGGEPSDALFFALGYLGVKDLLAVERVCRSLRDAVRSDTLLWRNIHIEHSLSRRITNDALLKLTNRAKGSLECLSLVGCVKITDHGLKCVLESNPKLTKLSVPECTGLSVEGILFNLKAFKSIGSPGIKHLKIGGCFSVTEEQFKELKFLLGADNSIQLREQKPQFFRQGQLHFTCDDDRVIDIEICPRCDKLKLVYDCPSESCRTTHHAAQLCRACFLCIARCFRCGCCFKHCDYEETFTLDLLCFNCLKHIFGSEENSDVIDNLSLVHEEKQYCQVEERRLVWNSDDGGRVVFHLILVASRSLMMLKQISGSSIYERV</sequence>
<dbReference type="Gene3D" id="3.80.10.10">
    <property type="entry name" value="Ribonuclease Inhibitor"/>
    <property type="match status" value="1"/>
</dbReference>
<dbReference type="Proteomes" id="UP000593560">
    <property type="component" value="Unassembled WGS sequence"/>
</dbReference>
<reference evidence="2 3" key="1">
    <citation type="journal article" date="2019" name="Genome Biol. Evol.">
        <title>Insights into the evolution of the New World diploid cottons (Gossypium, subgenus Houzingenia) based on genome sequencing.</title>
        <authorList>
            <person name="Grover C.E."/>
            <person name="Arick M.A. 2nd"/>
            <person name="Thrash A."/>
            <person name="Conover J.L."/>
            <person name="Sanders W.S."/>
            <person name="Peterson D.G."/>
            <person name="Frelichowski J.E."/>
            <person name="Scheffler J.A."/>
            <person name="Scheffler B.E."/>
            <person name="Wendel J.F."/>
        </authorList>
    </citation>
    <scope>NUCLEOTIDE SEQUENCE [LARGE SCALE GENOMIC DNA]</scope>
    <source>
        <strain evidence="2">0</strain>
        <tissue evidence="2">Leaf</tissue>
    </source>
</reference>
<evidence type="ECO:0000313" key="2">
    <source>
        <dbReference type="EMBL" id="MBA0791543.1"/>
    </source>
</evidence>
<protein>
    <recommendedName>
        <fullName evidence="1">F-box domain-containing protein</fullName>
    </recommendedName>
</protein>
<dbReference type="InterPro" id="IPR001810">
    <property type="entry name" value="F-box_dom"/>
</dbReference>
<evidence type="ECO:0000259" key="1">
    <source>
        <dbReference type="PROSITE" id="PS50181"/>
    </source>
</evidence>
<dbReference type="Gene3D" id="1.20.1280.50">
    <property type="match status" value="1"/>
</dbReference>
<name>A0A7J9G1Y3_9ROSI</name>
<dbReference type="InterPro" id="IPR032675">
    <property type="entry name" value="LRR_dom_sf"/>
</dbReference>
<feature type="domain" description="F-box" evidence="1">
    <location>
        <begin position="183"/>
        <end position="223"/>
    </location>
</feature>
<dbReference type="InterPro" id="IPR050648">
    <property type="entry name" value="F-box_LRR-repeat"/>
</dbReference>
<keyword evidence="3" id="KW-1185">Reference proteome</keyword>
<evidence type="ECO:0000313" key="3">
    <source>
        <dbReference type="Proteomes" id="UP000593560"/>
    </source>
</evidence>
<organism evidence="2 3">
    <name type="scientific">Gossypium harknessii</name>
    <dbReference type="NCBI Taxonomy" id="34285"/>
    <lineage>
        <taxon>Eukaryota</taxon>
        <taxon>Viridiplantae</taxon>
        <taxon>Streptophyta</taxon>
        <taxon>Embryophyta</taxon>
        <taxon>Tracheophyta</taxon>
        <taxon>Spermatophyta</taxon>
        <taxon>Magnoliopsida</taxon>
        <taxon>eudicotyledons</taxon>
        <taxon>Gunneridae</taxon>
        <taxon>Pentapetalae</taxon>
        <taxon>rosids</taxon>
        <taxon>malvids</taxon>
        <taxon>Malvales</taxon>
        <taxon>Malvaceae</taxon>
        <taxon>Malvoideae</taxon>
        <taxon>Gossypium</taxon>
    </lineage>
</organism>
<comment type="caution">
    <text evidence="2">The sequence shown here is derived from an EMBL/GenBank/DDBJ whole genome shotgun (WGS) entry which is preliminary data.</text>
</comment>
<gene>
    <name evidence="2" type="ORF">Gohar_016117</name>
</gene>
<dbReference type="Pfam" id="PF12937">
    <property type="entry name" value="F-box-like"/>
    <property type="match status" value="1"/>
</dbReference>
<feature type="non-terminal residue" evidence="2">
    <location>
        <position position="498"/>
    </location>
</feature>
<dbReference type="PROSITE" id="PS50181">
    <property type="entry name" value="FBOX"/>
    <property type="match status" value="1"/>
</dbReference>